<dbReference type="PROSITE" id="PS51155">
    <property type="entry name" value="CHIT_BIND_RR_2"/>
    <property type="match status" value="1"/>
</dbReference>
<keyword evidence="4" id="KW-1185">Reference proteome</keyword>
<reference evidence="3" key="2">
    <citation type="submission" date="2022-10" db="EMBL/GenBank/DDBJ databases">
        <authorList>
            <consortium name="ENA_rothamsted_submissions"/>
            <consortium name="culmorum"/>
            <person name="King R."/>
        </authorList>
    </citation>
    <scope>NUCLEOTIDE SEQUENCE</scope>
</reference>
<reference evidence="3" key="1">
    <citation type="submission" date="2021-12" db="EMBL/GenBank/DDBJ databases">
        <authorList>
            <person name="King R."/>
        </authorList>
    </citation>
    <scope>NUCLEOTIDE SEQUENCE</scope>
</reference>
<evidence type="ECO:0000256" key="2">
    <source>
        <dbReference type="PROSITE-ProRule" id="PRU00497"/>
    </source>
</evidence>
<sequence>MPGSSYPCEVNRSGFYQVGLSHQPVLFRAGWKESLGLRLKVHFPCVNKKKIHTRQSRPTRIFDDGDEFYYIQDLLEILVQNVLALCVCAASAATYYAHAGSKVAVTKKVVAQPVAVQKTSPVSSGSNADATVTRFNSEVNPDSYNYVYETSNGISASASGVLKNVDKVDVLAVQGQYQYQSPDGPIEVTYVADENGFQPQGAHLPVPPPVPEAIVRSLEYIAAHPSKDQNY</sequence>
<dbReference type="OrthoDB" id="7998177at2759"/>
<dbReference type="InterPro" id="IPR000618">
    <property type="entry name" value="Insect_cuticle"/>
</dbReference>
<evidence type="ECO:0000313" key="4">
    <source>
        <dbReference type="Proteomes" id="UP001153714"/>
    </source>
</evidence>
<accession>A0A9N9QXA9</accession>
<evidence type="ECO:0000256" key="1">
    <source>
        <dbReference type="ARBA" id="ARBA00022729"/>
    </source>
</evidence>
<keyword evidence="2" id="KW-0193">Cuticle</keyword>
<keyword evidence="1" id="KW-0732">Signal</keyword>
<proteinExistence type="predicted"/>
<dbReference type="GO" id="GO:0062129">
    <property type="term" value="C:chitin-based extracellular matrix"/>
    <property type="evidence" value="ECO:0007669"/>
    <property type="project" value="TreeGrafter"/>
</dbReference>
<dbReference type="PANTHER" id="PTHR10380:SF237">
    <property type="entry name" value="CUTICULAR PROTEIN 65AU, ISOFORM A-RELATED"/>
    <property type="match status" value="1"/>
</dbReference>
<gene>
    <name evidence="3" type="ORF">DIATSA_LOCUS3142</name>
</gene>
<dbReference type="PANTHER" id="PTHR10380">
    <property type="entry name" value="CUTICLE PROTEIN"/>
    <property type="match status" value="1"/>
</dbReference>
<dbReference type="InterPro" id="IPR050468">
    <property type="entry name" value="Cuticle_Struct_Prot"/>
</dbReference>
<evidence type="ECO:0000313" key="3">
    <source>
        <dbReference type="EMBL" id="CAG9785086.1"/>
    </source>
</evidence>
<dbReference type="AlphaFoldDB" id="A0A9N9QXA9"/>
<dbReference type="EMBL" id="OU893344">
    <property type="protein sequence ID" value="CAG9785086.1"/>
    <property type="molecule type" value="Genomic_DNA"/>
</dbReference>
<dbReference type="GO" id="GO:0008010">
    <property type="term" value="F:structural constituent of chitin-based larval cuticle"/>
    <property type="evidence" value="ECO:0007669"/>
    <property type="project" value="TreeGrafter"/>
</dbReference>
<organism evidence="3 4">
    <name type="scientific">Diatraea saccharalis</name>
    <name type="common">sugarcane borer</name>
    <dbReference type="NCBI Taxonomy" id="40085"/>
    <lineage>
        <taxon>Eukaryota</taxon>
        <taxon>Metazoa</taxon>
        <taxon>Ecdysozoa</taxon>
        <taxon>Arthropoda</taxon>
        <taxon>Hexapoda</taxon>
        <taxon>Insecta</taxon>
        <taxon>Pterygota</taxon>
        <taxon>Neoptera</taxon>
        <taxon>Endopterygota</taxon>
        <taxon>Lepidoptera</taxon>
        <taxon>Glossata</taxon>
        <taxon>Ditrysia</taxon>
        <taxon>Pyraloidea</taxon>
        <taxon>Crambidae</taxon>
        <taxon>Crambinae</taxon>
        <taxon>Diatraea</taxon>
    </lineage>
</organism>
<protein>
    <submittedName>
        <fullName evidence="3">Uncharacterized protein</fullName>
    </submittedName>
</protein>
<dbReference type="Pfam" id="PF00379">
    <property type="entry name" value="Chitin_bind_4"/>
    <property type="match status" value="1"/>
</dbReference>
<name>A0A9N9QXA9_9NEOP</name>
<dbReference type="Proteomes" id="UP001153714">
    <property type="component" value="Chromosome 13"/>
</dbReference>